<reference evidence="1 2" key="1">
    <citation type="journal article" date="2022" name="New Phytol.">
        <title>Ecological generalism drives hyperdiversity of secondary metabolite gene clusters in xylarialean endophytes.</title>
        <authorList>
            <person name="Franco M.E.E."/>
            <person name="Wisecaver J.H."/>
            <person name="Arnold A.E."/>
            <person name="Ju Y.M."/>
            <person name="Slot J.C."/>
            <person name="Ahrendt S."/>
            <person name="Moore L.P."/>
            <person name="Eastman K.E."/>
            <person name="Scott K."/>
            <person name="Konkel Z."/>
            <person name="Mondo S.J."/>
            <person name="Kuo A."/>
            <person name="Hayes R.D."/>
            <person name="Haridas S."/>
            <person name="Andreopoulos B."/>
            <person name="Riley R."/>
            <person name="LaButti K."/>
            <person name="Pangilinan J."/>
            <person name="Lipzen A."/>
            <person name="Amirebrahimi M."/>
            <person name="Yan J."/>
            <person name="Adam C."/>
            <person name="Keymanesh K."/>
            <person name="Ng V."/>
            <person name="Louie K."/>
            <person name="Northen T."/>
            <person name="Drula E."/>
            <person name="Henrissat B."/>
            <person name="Hsieh H.M."/>
            <person name="Youens-Clark K."/>
            <person name="Lutzoni F."/>
            <person name="Miadlikowska J."/>
            <person name="Eastwood D.C."/>
            <person name="Hamelin R.C."/>
            <person name="Grigoriev I.V."/>
            <person name="U'Ren J.M."/>
        </authorList>
    </citation>
    <scope>NUCLEOTIDE SEQUENCE [LARGE SCALE GENOMIC DNA]</scope>
    <source>
        <strain evidence="1 2">ER1909</strain>
    </source>
</reference>
<evidence type="ECO:0000313" key="1">
    <source>
        <dbReference type="EMBL" id="KAI6083970.1"/>
    </source>
</evidence>
<proteinExistence type="predicted"/>
<name>A0ACC0CU33_9PEZI</name>
<dbReference type="Proteomes" id="UP001497680">
    <property type="component" value="Unassembled WGS sequence"/>
</dbReference>
<gene>
    <name evidence="1" type="ORF">F4821DRAFT_262428</name>
</gene>
<organism evidence="1 2">
    <name type="scientific">Hypoxylon rubiginosum</name>
    <dbReference type="NCBI Taxonomy" id="110542"/>
    <lineage>
        <taxon>Eukaryota</taxon>
        <taxon>Fungi</taxon>
        <taxon>Dikarya</taxon>
        <taxon>Ascomycota</taxon>
        <taxon>Pezizomycotina</taxon>
        <taxon>Sordariomycetes</taxon>
        <taxon>Xylariomycetidae</taxon>
        <taxon>Xylariales</taxon>
        <taxon>Hypoxylaceae</taxon>
        <taxon>Hypoxylon</taxon>
    </lineage>
</organism>
<comment type="caution">
    <text evidence="1">The sequence shown here is derived from an EMBL/GenBank/DDBJ whole genome shotgun (WGS) entry which is preliminary data.</text>
</comment>
<keyword evidence="2" id="KW-1185">Reference proteome</keyword>
<protein>
    <submittedName>
        <fullName evidence="1">Uncharacterized protein</fullName>
    </submittedName>
</protein>
<evidence type="ECO:0000313" key="2">
    <source>
        <dbReference type="Proteomes" id="UP001497680"/>
    </source>
</evidence>
<sequence>MARLLSSPAALAGVPASFRGSIASSPRMSFHEPPPNTTTPQPAAGGGINTVTSFWAGFALILTGLLVFGSTSIISSVASLIAARAEKEDLQKRREGEGGQAQIAANFQLHTAMAQTAFEAKVEGKLEKYEKEVRGLEERLRLTEQRLATKDEQLAELKRRFQKFD</sequence>
<accession>A0ACC0CU33</accession>
<dbReference type="EMBL" id="MU394344">
    <property type="protein sequence ID" value="KAI6083970.1"/>
    <property type="molecule type" value="Genomic_DNA"/>
</dbReference>